<evidence type="ECO:0000256" key="13">
    <source>
        <dbReference type="SAM" id="MobiDB-lite"/>
    </source>
</evidence>
<dbReference type="OrthoDB" id="406287at2759"/>
<evidence type="ECO:0000256" key="5">
    <source>
        <dbReference type="ARBA" id="ARBA00022679"/>
    </source>
</evidence>
<evidence type="ECO:0000256" key="11">
    <source>
        <dbReference type="ARBA" id="ARBA00023264"/>
    </source>
</evidence>
<keyword evidence="12" id="KW-0012">Acyltransferase</keyword>
<name>A0A8T0J4J6_CERPU</name>
<dbReference type="GO" id="GO:0016746">
    <property type="term" value="F:acyltransferase activity"/>
    <property type="evidence" value="ECO:0007669"/>
    <property type="project" value="UniProtKB-KW"/>
</dbReference>
<evidence type="ECO:0000256" key="6">
    <source>
        <dbReference type="ARBA" id="ARBA00022692"/>
    </source>
</evidence>
<comment type="similarity">
    <text evidence="2">Belongs to the GPC1 family.</text>
</comment>
<evidence type="ECO:0000256" key="10">
    <source>
        <dbReference type="ARBA" id="ARBA00023209"/>
    </source>
</evidence>
<dbReference type="GO" id="GO:0016020">
    <property type="term" value="C:membrane"/>
    <property type="evidence" value="ECO:0007669"/>
    <property type="project" value="UniProtKB-SubCell"/>
</dbReference>
<evidence type="ECO:0000256" key="3">
    <source>
        <dbReference type="ARBA" id="ARBA00019082"/>
    </source>
</evidence>
<dbReference type="GO" id="GO:0006656">
    <property type="term" value="P:phosphatidylcholine biosynthetic process"/>
    <property type="evidence" value="ECO:0007669"/>
    <property type="project" value="TreeGrafter"/>
</dbReference>
<feature type="transmembrane region" description="Helical" evidence="14">
    <location>
        <begin position="279"/>
        <end position="301"/>
    </location>
</feature>
<evidence type="ECO:0000256" key="8">
    <source>
        <dbReference type="ARBA" id="ARBA00023098"/>
    </source>
</evidence>
<evidence type="ECO:0000256" key="1">
    <source>
        <dbReference type="ARBA" id="ARBA00004141"/>
    </source>
</evidence>
<gene>
    <name evidence="15" type="ORF">KC19_1G061100</name>
</gene>
<evidence type="ECO:0000313" key="15">
    <source>
        <dbReference type="EMBL" id="KAG0589979.1"/>
    </source>
</evidence>
<feature type="transmembrane region" description="Helical" evidence="14">
    <location>
        <begin position="133"/>
        <end position="152"/>
    </location>
</feature>
<feature type="transmembrane region" description="Helical" evidence="14">
    <location>
        <begin position="211"/>
        <end position="233"/>
    </location>
</feature>
<dbReference type="InterPro" id="IPR021261">
    <property type="entry name" value="GPCAT"/>
</dbReference>
<proteinExistence type="inferred from homology"/>
<dbReference type="AlphaFoldDB" id="A0A8T0J4J6"/>
<feature type="transmembrane region" description="Helical" evidence="14">
    <location>
        <begin position="107"/>
        <end position="127"/>
    </location>
</feature>
<feature type="region of interest" description="Disordered" evidence="13">
    <location>
        <begin position="367"/>
        <end position="416"/>
    </location>
</feature>
<keyword evidence="7 14" id="KW-1133">Transmembrane helix</keyword>
<evidence type="ECO:0000256" key="12">
    <source>
        <dbReference type="ARBA" id="ARBA00023315"/>
    </source>
</evidence>
<feature type="compositionally biased region" description="Basic and acidic residues" evidence="13">
    <location>
        <begin position="396"/>
        <end position="406"/>
    </location>
</feature>
<evidence type="ECO:0000256" key="2">
    <source>
        <dbReference type="ARBA" id="ARBA00006675"/>
    </source>
</evidence>
<dbReference type="PANTHER" id="PTHR31201:SF1">
    <property type="entry name" value="GLYCEROPHOSPHOCHOLINE ACYLTRANSFERASE 1"/>
    <property type="match status" value="1"/>
</dbReference>
<keyword evidence="11" id="KW-1208">Phospholipid metabolism</keyword>
<feature type="transmembrane region" description="Helical" evidence="14">
    <location>
        <begin position="81"/>
        <end position="100"/>
    </location>
</feature>
<keyword evidence="8" id="KW-0443">Lipid metabolism</keyword>
<feature type="transmembrane region" description="Helical" evidence="14">
    <location>
        <begin position="54"/>
        <end position="75"/>
    </location>
</feature>
<dbReference type="EMBL" id="CM026421">
    <property type="protein sequence ID" value="KAG0589979.1"/>
    <property type="molecule type" value="Genomic_DNA"/>
</dbReference>
<protein>
    <recommendedName>
        <fullName evidence="3">Glycerophosphocholine acyltransferase 1</fullName>
    </recommendedName>
</protein>
<evidence type="ECO:0000256" key="4">
    <source>
        <dbReference type="ARBA" id="ARBA00022516"/>
    </source>
</evidence>
<comment type="caution">
    <text evidence="15">The sequence shown here is derived from an EMBL/GenBank/DDBJ whole genome shotgun (WGS) entry which is preliminary data.</text>
</comment>
<keyword evidence="4" id="KW-0444">Lipid biosynthesis</keyword>
<dbReference type="PANTHER" id="PTHR31201">
    <property type="entry name" value="OS01G0585100 PROTEIN"/>
    <property type="match status" value="1"/>
</dbReference>
<evidence type="ECO:0000313" key="16">
    <source>
        <dbReference type="Proteomes" id="UP000822688"/>
    </source>
</evidence>
<dbReference type="Pfam" id="PF10998">
    <property type="entry name" value="DUF2838"/>
    <property type="match status" value="1"/>
</dbReference>
<evidence type="ECO:0000256" key="9">
    <source>
        <dbReference type="ARBA" id="ARBA00023136"/>
    </source>
</evidence>
<keyword evidence="6 14" id="KW-0812">Transmembrane</keyword>
<comment type="subcellular location">
    <subcellularLocation>
        <location evidence="1">Membrane</location>
        <topology evidence="1">Multi-pass membrane protein</topology>
    </subcellularLocation>
</comment>
<keyword evidence="10" id="KW-0594">Phospholipid biosynthesis</keyword>
<accession>A0A8T0J4J6</accession>
<feature type="transmembrane region" description="Helical" evidence="14">
    <location>
        <begin position="164"/>
        <end position="183"/>
    </location>
</feature>
<sequence length="453" mass="51450">MARDELNGSYRGSGDGHLRSAKSIREKEVVKKTKEMISKQATEIAKRADEHEDFITKVTYFIGVFSFGTFCYLLGSRPADIPKLYCLFFLTVAPLRWMYYRVKKWHYYLLDFCYYANAIFVVMLLFFPKNDKLFLICFSFSEGPLAWALIVWRCSLVFSSVDKIVSVLIHLLPGTVFFIIRWWDPITFAHHAVDDTGPWPAWPLLESDQQLWTWLFAVPLAAYFVWQVLYLLVVNVLRRQRLLNDPEVMTSFRELSRKASRANNIWWKLSGLMGDDHRVAMYAILQGIFTVLTMALTVPLFKHYRLHILFECLKVAASVWNGGIFFFDVMPRKMDAKKKRKFTPTKEGEVVSLNTTGLPIEGASVLDPPLSPGGVSSGMDGDAKTADDGVSSETDGEAKAAEEKRLCSSCKKPSSVDLNDVDAYEKFDGQLHVRKGRKLDSDQSITSGIASSS</sequence>
<evidence type="ECO:0000256" key="7">
    <source>
        <dbReference type="ARBA" id="ARBA00022989"/>
    </source>
</evidence>
<organism evidence="15 16">
    <name type="scientific">Ceratodon purpureus</name>
    <name type="common">Fire moss</name>
    <name type="synonym">Dicranum purpureum</name>
    <dbReference type="NCBI Taxonomy" id="3225"/>
    <lineage>
        <taxon>Eukaryota</taxon>
        <taxon>Viridiplantae</taxon>
        <taxon>Streptophyta</taxon>
        <taxon>Embryophyta</taxon>
        <taxon>Bryophyta</taxon>
        <taxon>Bryophytina</taxon>
        <taxon>Bryopsida</taxon>
        <taxon>Dicranidae</taxon>
        <taxon>Pseudoditrichales</taxon>
        <taxon>Ditrichaceae</taxon>
        <taxon>Ceratodon</taxon>
    </lineage>
</organism>
<keyword evidence="5" id="KW-0808">Transferase</keyword>
<reference evidence="15" key="1">
    <citation type="submission" date="2020-06" db="EMBL/GenBank/DDBJ databases">
        <title>WGS assembly of Ceratodon purpureus strain R40.</title>
        <authorList>
            <person name="Carey S.B."/>
            <person name="Jenkins J."/>
            <person name="Shu S."/>
            <person name="Lovell J.T."/>
            <person name="Sreedasyam A."/>
            <person name="Maumus F."/>
            <person name="Tiley G.P."/>
            <person name="Fernandez-Pozo N."/>
            <person name="Barry K."/>
            <person name="Chen C."/>
            <person name="Wang M."/>
            <person name="Lipzen A."/>
            <person name="Daum C."/>
            <person name="Saski C.A."/>
            <person name="Payton A.C."/>
            <person name="Mcbreen J.C."/>
            <person name="Conrad R.E."/>
            <person name="Kollar L.M."/>
            <person name="Olsson S."/>
            <person name="Huttunen S."/>
            <person name="Landis J.B."/>
            <person name="Wickett N.J."/>
            <person name="Johnson M.G."/>
            <person name="Rensing S.A."/>
            <person name="Grimwood J."/>
            <person name="Schmutz J."/>
            <person name="Mcdaniel S.F."/>
        </authorList>
    </citation>
    <scope>NUCLEOTIDE SEQUENCE</scope>
    <source>
        <strain evidence="15">R40</strain>
    </source>
</reference>
<dbReference type="Proteomes" id="UP000822688">
    <property type="component" value="Chromosome 1"/>
</dbReference>
<feature type="region of interest" description="Disordered" evidence="13">
    <location>
        <begin position="1"/>
        <end position="20"/>
    </location>
</feature>
<keyword evidence="16" id="KW-1185">Reference proteome</keyword>
<keyword evidence="9 14" id="KW-0472">Membrane</keyword>
<evidence type="ECO:0000256" key="14">
    <source>
        <dbReference type="SAM" id="Phobius"/>
    </source>
</evidence>